<reference evidence="2" key="1">
    <citation type="journal article" date="2019" name="Int. J. Syst. Evol. Microbiol.">
        <title>The Global Catalogue of Microorganisms (GCM) 10K type strain sequencing project: providing services to taxonomists for standard genome sequencing and annotation.</title>
        <authorList>
            <consortium name="The Broad Institute Genomics Platform"/>
            <consortium name="The Broad Institute Genome Sequencing Center for Infectious Disease"/>
            <person name="Wu L."/>
            <person name="Ma J."/>
        </authorList>
    </citation>
    <scope>NUCLEOTIDE SEQUENCE [LARGE SCALE GENOMIC DNA]</scope>
    <source>
        <strain evidence="2">CGMCC 4.7396</strain>
    </source>
</reference>
<sequence>MTDTPARTEAAAYRDEVERHLADLLEEIREDLTAGLRAHLADVAADLRPGETLEHRLGGPAGFAAAVLGYSPALESFQQDHATAPTPKPVYTA</sequence>
<evidence type="ECO:0000313" key="2">
    <source>
        <dbReference type="Proteomes" id="UP001595712"/>
    </source>
</evidence>
<dbReference type="Proteomes" id="UP001595712">
    <property type="component" value="Unassembled WGS sequence"/>
</dbReference>
<gene>
    <name evidence="1" type="ORF">ACFO8M_21120</name>
</gene>
<proteinExistence type="predicted"/>
<dbReference type="RefSeq" id="WP_387979233.1">
    <property type="nucleotide sequence ID" value="NZ_JBHRWO010000021.1"/>
</dbReference>
<organism evidence="1 2">
    <name type="scientific">Glycomyces rhizosphaerae</name>
    <dbReference type="NCBI Taxonomy" id="2054422"/>
    <lineage>
        <taxon>Bacteria</taxon>
        <taxon>Bacillati</taxon>
        <taxon>Actinomycetota</taxon>
        <taxon>Actinomycetes</taxon>
        <taxon>Glycomycetales</taxon>
        <taxon>Glycomycetaceae</taxon>
        <taxon>Glycomyces</taxon>
    </lineage>
</organism>
<accession>A0ABV7Q2E3</accession>
<dbReference type="EMBL" id="JBHRWO010000021">
    <property type="protein sequence ID" value="MFC3494994.1"/>
    <property type="molecule type" value="Genomic_DNA"/>
</dbReference>
<keyword evidence="2" id="KW-1185">Reference proteome</keyword>
<evidence type="ECO:0000313" key="1">
    <source>
        <dbReference type="EMBL" id="MFC3494994.1"/>
    </source>
</evidence>
<protein>
    <submittedName>
        <fullName evidence="1">Uncharacterized protein</fullName>
    </submittedName>
</protein>
<comment type="caution">
    <text evidence="1">The sequence shown here is derived from an EMBL/GenBank/DDBJ whole genome shotgun (WGS) entry which is preliminary data.</text>
</comment>
<name>A0ABV7Q2E3_9ACTN</name>